<dbReference type="AlphaFoldDB" id="A0A507BC84"/>
<dbReference type="InParanoid" id="A0A507BC84"/>
<organism evidence="2 3">
    <name type="scientific">Thyridium curvatum</name>
    <dbReference type="NCBI Taxonomy" id="1093900"/>
    <lineage>
        <taxon>Eukaryota</taxon>
        <taxon>Fungi</taxon>
        <taxon>Dikarya</taxon>
        <taxon>Ascomycota</taxon>
        <taxon>Pezizomycotina</taxon>
        <taxon>Sordariomycetes</taxon>
        <taxon>Sordariomycetidae</taxon>
        <taxon>Thyridiales</taxon>
        <taxon>Thyridiaceae</taxon>
        <taxon>Thyridium</taxon>
    </lineage>
</organism>
<feature type="compositionally biased region" description="Low complexity" evidence="1">
    <location>
        <begin position="230"/>
        <end position="243"/>
    </location>
</feature>
<reference evidence="2 3" key="1">
    <citation type="submission" date="2019-06" db="EMBL/GenBank/DDBJ databases">
        <title>Draft genome sequence of the filamentous fungus Phialemoniopsis curvata isolated from diesel fuel.</title>
        <authorList>
            <person name="Varaljay V.A."/>
            <person name="Lyon W.J."/>
            <person name="Crouch A.L."/>
            <person name="Drake C.E."/>
            <person name="Hollomon J.M."/>
            <person name="Nadeau L.J."/>
            <person name="Nunn H.S."/>
            <person name="Stevenson B.S."/>
            <person name="Bojanowski C.L."/>
            <person name="Crookes-Goodson W.J."/>
        </authorList>
    </citation>
    <scope>NUCLEOTIDE SEQUENCE [LARGE SCALE GENOMIC DNA]</scope>
    <source>
        <strain evidence="2 3">D216</strain>
    </source>
</reference>
<feature type="region of interest" description="Disordered" evidence="1">
    <location>
        <begin position="162"/>
        <end position="272"/>
    </location>
</feature>
<comment type="caution">
    <text evidence="2">The sequence shown here is derived from an EMBL/GenBank/DDBJ whole genome shotgun (WGS) entry which is preliminary data.</text>
</comment>
<accession>A0A507BC84</accession>
<dbReference type="EMBL" id="SKBQ01000014">
    <property type="protein sequence ID" value="TPX17133.1"/>
    <property type="molecule type" value="Genomic_DNA"/>
</dbReference>
<dbReference type="GeneID" id="41970698"/>
<keyword evidence="3" id="KW-1185">Reference proteome</keyword>
<gene>
    <name evidence="2" type="ORF">E0L32_003251</name>
</gene>
<name>A0A507BC84_9PEZI</name>
<feature type="compositionally biased region" description="Low complexity" evidence="1">
    <location>
        <begin position="165"/>
        <end position="191"/>
    </location>
</feature>
<protein>
    <submittedName>
        <fullName evidence="2">Uncharacterized protein</fullName>
    </submittedName>
</protein>
<feature type="compositionally biased region" description="Basic and acidic residues" evidence="1">
    <location>
        <begin position="1"/>
        <end position="14"/>
    </location>
</feature>
<feature type="compositionally biased region" description="Polar residues" evidence="1">
    <location>
        <begin position="89"/>
        <end position="98"/>
    </location>
</feature>
<feature type="region of interest" description="Disordered" evidence="1">
    <location>
        <begin position="1"/>
        <end position="98"/>
    </location>
</feature>
<evidence type="ECO:0000256" key="1">
    <source>
        <dbReference type="SAM" id="MobiDB-lite"/>
    </source>
</evidence>
<dbReference type="RefSeq" id="XP_030998844.1">
    <property type="nucleotide sequence ID" value="XM_031137531.1"/>
</dbReference>
<proteinExistence type="predicted"/>
<feature type="compositionally biased region" description="Acidic residues" evidence="1">
    <location>
        <begin position="48"/>
        <end position="60"/>
    </location>
</feature>
<evidence type="ECO:0000313" key="2">
    <source>
        <dbReference type="EMBL" id="TPX17133.1"/>
    </source>
</evidence>
<sequence length="272" mass="31105">MEGGDSPRDERDDNLSEAGLSELHGENDPQPLSDSHDPHDSGAQAIDGDGDSNDDSDDEQSQTYVSPPSLDEDPAPLYSDWAQRVLNGPPSNSPREQRFFQTSLEVYRRPPVEFDPNFRFPAARRTLVVQVVPAHARQQFERWRAFNQTYPEVALRQRLRRFRQHQQPQQQQPQQQQPQQQQPPQSQQQPPQEEHQQQYPPPPVGPRHRRTLAISLPPVAFAQETPSHHPPSYFISPISSPSPAHLQDFQADHDDDGAEAGPREPPTWRWTR</sequence>
<evidence type="ECO:0000313" key="3">
    <source>
        <dbReference type="Proteomes" id="UP000319257"/>
    </source>
</evidence>
<dbReference type="Proteomes" id="UP000319257">
    <property type="component" value="Unassembled WGS sequence"/>
</dbReference>